<dbReference type="Proteomes" id="UP000252266">
    <property type="component" value="Unassembled WGS sequence"/>
</dbReference>
<feature type="compositionally biased region" description="Basic residues" evidence="1">
    <location>
        <begin position="14"/>
        <end position="23"/>
    </location>
</feature>
<keyword evidence="2" id="KW-0812">Transmembrane</keyword>
<evidence type="ECO:0000313" key="3">
    <source>
        <dbReference type="EMBL" id="RCK52656.1"/>
    </source>
</evidence>
<feature type="transmembrane region" description="Helical" evidence="2">
    <location>
        <begin position="80"/>
        <end position="102"/>
    </location>
</feature>
<organism evidence="3 4">
    <name type="scientific">Thalassospira xiamenensis</name>
    <dbReference type="NCBI Taxonomy" id="220697"/>
    <lineage>
        <taxon>Bacteria</taxon>
        <taxon>Pseudomonadati</taxon>
        <taxon>Pseudomonadota</taxon>
        <taxon>Alphaproteobacteria</taxon>
        <taxon>Rhodospirillales</taxon>
        <taxon>Thalassospiraceae</taxon>
        <taxon>Thalassospira</taxon>
    </lineage>
</organism>
<accession>A0A367XG88</accession>
<proteinExistence type="predicted"/>
<keyword evidence="2" id="KW-0472">Membrane</keyword>
<name>A0A367XG88_9PROT</name>
<keyword evidence="2" id="KW-1133">Transmembrane helix</keyword>
<dbReference type="AlphaFoldDB" id="A0A367XG88"/>
<gene>
    <name evidence="3" type="ORF">TH44_00005</name>
</gene>
<evidence type="ECO:0000313" key="4">
    <source>
        <dbReference type="Proteomes" id="UP000252266"/>
    </source>
</evidence>
<evidence type="ECO:0000256" key="2">
    <source>
        <dbReference type="SAM" id="Phobius"/>
    </source>
</evidence>
<sequence length="114" mass="13566">MGHREIRFAPKSPRQNRAKTPGRHRQFAHIYKSTNHGMRRMPSGPGSAAFRMVIRRYRHTFWPAIIRIDKRCEFKWLTRCHFLAILAIQISVVLVKILLYSFQRFVNHIPASWP</sequence>
<comment type="caution">
    <text evidence="3">The sequence shown here is derived from an EMBL/GenBank/DDBJ whole genome shotgun (WGS) entry which is preliminary data.</text>
</comment>
<dbReference type="EMBL" id="JPWJ01000001">
    <property type="protein sequence ID" value="RCK52656.1"/>
    <property type="molecule type" value="Genomic_DNA"/>
</dbReference>
<protein>
    <submittedName>
        <fullName evidence="3">Uncharacterized protein</fullName>
    </submittedName>
</protein>
<feature type="region of interest" description="Disordered" evidence="1">
    <location>
        <begin position="1"/>
        <end position="23"/>
    </location>
</feature>
<evidence type="ECO:0000256" key="1">
    <source>
        <dbReference type="SAM" id="MobiDB-lite"/>
    </source>
</evidence>
<reference evidence="3 4" key="1">
    <citation type="submission" date="2014-07" db="EMBL/GenBank/DDBJ databases">
        <title>Draft genome sequence of Thalassospira xiamenensis IB13.</title>
        <authorList>
            <person name="Lai Q."/>
            <person name="Shao Z."/>
        </authorList>
    </citation>
    <scope>NUCLEOTIDE SEQUENCE [LARGE SCALE GENOMIC DNA]</scope>
    <source>
        <strain evidence="3 4">IB13</strain>
    </source>
</reference>